<dbReference type="GeneID" id="139076262"/>
<sequence>MNSSRALSDMVLEEYSRSNAQRFQATPLRRRAASTFYLLECFFLGHSSQNPPVMPTWRGLMLHFNRFGDSGRVSLPVHEGSVLPTAETSREAYRVGSRARVPPPGSALLQQLASQPRPRPPEGGEAGRLGEAAASPARPGAGGAPHPPATQPPRRPGRRTAGGRRRRRRHPQAFPGGGSSCSSGARGGEAACKKSKYCKTTML</sequence>
<feature type="compositionally biased region" description="Low complexity" evidence="1">
    <location>
        <begin position="180"/>
        <end position="190"/>
    </location>
</feature>
<protein>
    <submittedName>
        <fullName evidence="3">Uncharacterized protein</fullName>
    </submittedName>
</protein>
<feature type="compositionally biased region" description="Pro residues" evidence="1">
    <location>
        <begin position="145"/>
        <end position="154"/>
    </location>
</feature>
<dbReference type="RefSeq" id="XP_070433839.1">
    <property type="nucleotide sequence ID" value="XM_070577738.1"/>
</dbReference>
<name>A0ABM4L067_EQUPR</name>
<feature type="compositionally biased region" description="Basic residues" evidence="1">
    <location>
        <begin position="155"/>
        <end position="171"/>
    </location>
</feature>
<proteinExistence type="predicted"/>
<evidence type="ECO:0000313" key="2">
    <source>
        <dbReference type="Proteomes" id="UP001652662"/>
    </source>
</evidence>
<gene>
    <name evidence="3" type="primary">LOC139076262</name>
</gene>
<feature type="compositionally biased region" description="Low complexity" evidence="1">
    <location>
        <begin position="129"/>
        <end position="139"/>
    </location>
</feature>
<feature type="region of interest" description="Disordered" evidence="1">
    <location>
        <begin position="83"/>
        <end position="203"/>
    </location>
</feature>
<organism evidence="2 3">
    <name type="scientific">Equus przewalskii</name>
    <name type="common">Przewalski's horse</name>
    <name type="synonym">Equus caballus przewalskii</name>
    <dbReference type="NCBI Taxonomy" id="9798"/>
    <lineage>
        <taxon>Eukaryota</taxon>
        <taxon>Metazoa</taxon>
        <taxon>Chordata</taxon>
        <taxon>Craniata</taxon>
        <taxon>Vertebrata</taxon>
        <taxon>Euteleostomi</taxon>
        <taxon>Mammalia</taxon>
        <taxon>Eutheria</taxon>
        <taxon>Laurasiatheria</taxon>
        <taxon>Perissodactyla</taxon>
        <taxon>Equidae</taxon>
        <taxon>Equus</taxon>
    </lineage>
</organism>
<evidence type="ECO:0000313" key="3">
    <source>
        <dbReference type="RefSeq" id="XP_070433839.1"/>
    </source>
</evidence>
<keyword evidence="2" id="KW-1185">Reference proteome</keyword>
<reference evidence="3" key="1">
    <citation type="submission" date="2025-08" db="UniProtKB">
        <authorList>
            <consortium name="RefSeq"/>
        </authorList>
    </citation>
    <scope>IDENTIFICATION</scope>
    <source>
        <tissue evidence="3">Blood</tissue>
    </source>
</reference>
<evidence type="ECO:0000256" key="1">
    <source>
        <dbReference type="SAM" id="MobiDB-lite"/>
    </source>
</evidence>
<accession>A0ABM4L067</accession>
<dbReference type="Proteomes" id="UP001652662">
    <property type="component" value="Chromosome 15"/>
</dbReference>